<dbReference type="Proteomes" id="UP000250235">
    <property type="component" value="Unassembled WGS sequence"/>
</dbReference>
<keyword evidence="10" id="KW-0406">Ion transport</keyword>
<evidence type="ECO:0000256" key="8">
    <source>
        <dbReference type="ARBA" id="ARBA00022692"/>
    </source>
</evidence>
<evidence type="ECO:0000256" key="4">
    <source>
        <dbReference type="ARBA" id="ARBA00022448"/>
    </source>
</evidence>
<keyword evidence="5" id="KW-1134">Transmembrane beta strand</keyword>
<keyword evidence="15" id="KW-1185">Reference proteome</keyword>
<keyword evidence="8" id="KW-0812">Transmembrane</keyword>
<name>A0A2Z7A598_9LAMI</name>
<evidence type="ECO:0000256" key="7">
    <source>
        <dbReference type="ARBA" id="ARBA00022640"/>
    </source>
</evidence>
<evidence type="ECO:0000256" key="10">
    <source>
        <dbReference type="ARBA" id="ARBA00023065"/>
    </source>
</evidence>
<keyword evidence="12" id="KW-0472">Membrane</keyword>
<comment type="similarity">
    <text evidence="3">Belongs to the plastid outer envelope porin OEP21 (TC 1.B.29) family.</text>
</comment>
<keyword evidence="11" id="KW-0626">Porin</keyword>
<keyword evidence="7" id="KW-0934">Plastid</keyword>
<keyword evidence="6" id="KW-0150">Chloroplast</keyword>
<dbReference type="GO" id="GO:0009707">
    <property type="term" value="C:chloroplast outer membrane"/>
    <property type="evidence" value="ECO:0007669"/>
    <property type="project" value="UniProtKB-SubCell"/>
</dbReference>
<comment type="function">
    <text evidence="13">Voltage-dependent rectifying anion channel that facilitates the translocation between chloroplast and cytoplasm of phosphorylated carbohydrates such as triosephosphate, 3-phosphoglycerate and inorganic phosphate (Pi) depending of ATP to triosephosphate ratio in the plastidial intermembrane space; in high triosephosphate/ATP conditions (e.g. photosynthesis), export of triosphosphate from chloroplast (outward rectifying channels), but in high ATP/triosephosphate conditions (e.g. dark phase), import of phosphosolutes (inward rectifying channels).</text>
</comment>
<dbReference type="GO" id="GO:0034426">
    <property type="term" value="C:etioplast membrane"/>
    <property type="evidence" value="ECO:0007669"/>
    <property type="project" value="UniProtKB-SubCell"/>
</dbReference>
<keyword evidence="9" id="KW-1002">Plastid outer membrane</keyword>
<sequence>METSLRYGGDSKSLRLHAKEKFPIASRTFCQLNGELDTRIGAPTYLRAMIRQFFPDLSASIGVGVHYNRNKKLNFSVRGKKEYPVTANGLLTFNIKARCDADEEFREINSGGAAEFCWNIFNIRKDQDLRVKFGCDAVDKIPYLQIRENNWTLNADGNGKWNVRYDL</sequence>
<reference evidence="14 15" key="1">
    <citation type="journal article" date="2015" name="Proc. Natl. Acad. Sci. U.S.A.">
        <title>The resurrection genome of Boea hygrometrica: A blueprint for survival of dehydration.</title>
        <authorList>
            <person name="Xiao L."/>
            <person name="Yang G."/>
            <person name="Zhang L."/>
            <person name="Yang X."/>
            <person name="Zhao S."/>
            <person name="Ji Z."/>
            <person name="Zhou Q."/>
            <person name="Hu M."/>
            <person name="Wang Y."/>
            <person name="Chen M."/>
            <person name="Xu Y."/>
            <person name="Jin H."/>
            <person name="Xiao X."/>
            <person name="Hu G."/>
            <person name="Bao F."/>
            <person name="Hu Y."/>
            <person name="Wan P."/>
            <person name="Li L."/>
            <person name="Deng X."/>
            <person name="Kuang T."/>
            <person name="Xiang C."/>
            <person name="Zhu J.K."/>
            <person name="Oliver M.J."/>
            <person name="He Y."/>
        </authorList>
    </citation>
    <scope>NUCLEOTIDE SEQUENCE [LARGE SCALE GENOMIC DNA]</scope>
    <source>
        <strain evidence="15">cv. XS01</strain>
    </source>
</reference>
<evidence type="ECO:0000256" key="12">
    <source>
        <dbReference type="ARBA" id="ARBA00023136"/>
    </source>
</evidence>
<dbReference type="InterPro" id="IPR034575">
    <property type="entry name" value="OEP21"/>
</dbReference>
<gene>
    <name evidence="14" type="ORF">F511_38347</name>
</gene>
<accession>A0A2Z7A598</accession>
<evidence type="ECO:0000313" key="15">
    <source>
        <dbReference type="Proteomes" id="UP000250235"/>
    </source>
</evidence>
<dbReference type="PANTHER" id="PTHR35993">
    <property type="entry name" value="OUTER ENVELOPE PORE PROTEIN 21B, CHLOROPLASTIC"/>
    <property type="match status" value="1"/>
</dbReference>
<evidence type="ECO:0000256" key="11">
    <source>
        <dbReference type="ARBA" id="ARBA00023114"/>
    </source>
</evidence>
<dbReference type="GO" id="GO:0015288">
    <property type="term" value="F:porin activity"/>
    <property type="evidence" value="ECO:0007669"/>
    <property type="project" value="UniProtKB-KW"/>
</dbReference>
<dbReference type="GO" id="GO:0008308">
    <property type="term" value="F:voltage-gated monoatomic anion channel activity"/>
    <property type="evidence" value="ECO:0007669"/>
    <property type="project" value="InterPro"/>
</dbReference>
<organism evidence="14 15">
    <name type="scientific">Dorcoceras hygrometricum</name>
    <dbReference type="NCBI Taxonomy" id="472368"/>
    <lineage>
        <taxon>Eukaryota</taxon>
        <taxon>Viridiplantae</taxon>
        <taxon>Streptophyta</taxon>
        <taxon>Embryophyta</taxon>
        <taxon>Tracheophyta</taxon>
        <taxon>Spermatophyta</taxon>
        <taxon>Magnoliopsida</taxon>
        <taxon>eudicotyledons</taxon>
        <taxon>Gunneridae</taxon>
        <taxon>Pentapetalae</taxon>
        <taxon>asterids</taxon>
        <taxon>lamiids</taxon>
        <taxon>Lamiales</taxon>
        <taxon>Gesneriaceae</taxon>
        <taxon>Didymocarpoideae</taxon>
        <taxon>Trichosporeae</taxon>
        <taxon>Loxocarpinae</taxon>
        <taxon>Dorcoceras</taxon>
    </lineage>
</organism>
<dbReference type="EMBL" id="KV019113">
    <property type="protein sequence ID" value="KZV16283.1"/>
    <property type="molecule type" value="Genomic_DNA"/>
</dbReference>
<dbReference type="PANTHER" id="PTHR35993:SF1">
    <property type="entry name" value="OUTER ENVELOPE PORE PROTEIN 21B, CHLOROPLASTIC"/>
    <property type="match status" value="1"/>
</dbReference>
<dbReference type="AlphaFoldDB" id="A0A2Z7A598"/>
<dbReference type="GO" id="GO:0046930">
    <property type="term" value="C:pore complex"/>
    <property type="evidence" value="ECO:0007669"/>
    <property type="project" value="UniProtKB-KW"/>
</dbReference>
<comment type="subcellular location">
    <subcellularLocation>
        <location evidence="1">Plastid</location>
        <location evidence="1">Chloroplast outer membrane</location>
        <topology evidence="1">Multi-pass membrane protein</topology>
    </subcellularLocation>
    <subcellularLocation>
        <location evidence="2">Plastid</location>
        <location evidence="2">Etioplast membrane</location>
        <topology evidence="2">Multi-pass membrane protein</topology>
    </subcellularLocation>
</comment>
<evidence type="ECO:0000313" key="14">
    <source>
        <dbReference type="EMBL" id="KZV16283.1"/>
    </source>
</evidence>
<evidence type="ECO:0000256" key="1">
    <source>
        <dbReference type="ARBA" id="ARBA00004396"/>
    </source>
</evidence>
<evidence type="ECO:0000256" key="6">
    <source>
        <dbReference type="ARBA" id="ARBA00022528"/>
    </source>
</evidence>
<proteinExistence type="inferred from homology"/>
<dbReference type="OrthoDB" id="503907at2759"/>
<keyword evidence="4" id="KW-0813">Transport</keyword>
<evidence type="ECO:0000256" key="5">
    <source>
        <dbReference type="ARBA" id="ARBA00022452"/>
    </source>
</evidence>
<dbReference type="GO" id="GO:0044070">
    <property type="term" value="P:regulation of monoatomic anion transport"/>
    <property type="evidence" value="ECO:0007669"/>
    <property type="project" value="InterPro"/>
</dbReference>
<protein>
    <submittedName>
        <fullName evidence="14">Uncharacterized protein</fullName>
    </submittedName>
</protein>
<evidence type="ECO:0000256" key="9">
    <source>
        <dbReference type="ARBA" id="ARBA00022805"/>
    </source>
</evidence>
<evidence type="ECO:0000256" key="2">
    <source>
        <dbReference type="ARBA" id="ARBA00004441"/>
    </source>
</evidence>
<evidence type="ECO:0000256" key="13">
    <source>
        <dbReference type="ARBA" id="ARBA00024941"/>
    </source>
</evidence>
<evidence type="ECO:0000256" key="3">
    <source>
        <dbReference type="ARBA" id="ARBA00009945"/>
    </source>
</evidence>